<dbReference type="PANTHER" id="PTHR22976">
    <property type="entry name" value="BIOTIN SYNTHASE"/>
    <property type="match status" value="1"/>
</dbReference>
<dbReference type="EMBL" id="CP003060">
    <property type="protein sequence ID" value="AEP29475.1"/>
    <property type="molecule type" value="Genomic_DNA"/>
</dbReference>
<evidence type="ECO:0000256" key="12">
    <source>
        <dbReference type="ARBA" id="ARBA00051157"/>
    </source>
</evidence>
<dbReference type="GO" id="GO:0004076">
    <property type="term" value="F:biotin synthase activity"/>
    <property type="evidence" value="ECO:0007669"/>
    <property type="project" value="UniProtKB-UniRule"/>
</dbReference>
<organism evidence="17 18">
    <name type="scientific">Glaciecola nitratireducens (strain JCM 12485 / KCTC 12276 / FR1064)</name>
    <dbReference type="NCBI Taxonomy" id="1085623"/>
    <lineage>
        <taxon>Bacteria</taxon>
        <taxon>Pseudomonadati</taxon>
        <taxon>Pseudomonadota</taxon>
        <taxon>Gammaproteobacteria</taxon>
        <taxon>Alteromonadales</taxon>
        <taxon>Alteromonadaceae</taxon>
        <taxon>Brumicola</taxon>
    </lineage>
</organism>
<evidence type="ECO:0000256" key="15">
    <source>
        <dbReference type="SAM" id="MobiDB-lite"/>
    </source>
</evidence>
<keyword evidence="10 13" id="KW-0408">Iron</keyword>
<evidence type="ECO:0000256" key="4">
    <source>
        <dbReference type="ARBA" id="ARBA00022485"/>
    </source>
</evidence>
<comment type="similarity">
    <text evidence="2 13">Belongs to the radical SAM superfamily. Biotin synthase family.</text>
</comment>
<dbReference type="KEGG" id="gni:GNIT_1351"/>
<dbReference type="STRING" id="1085623.GNIT_1351"/>
<dbReference type="SFLD" id="SFLDG01060">
    <property type="entry name" value="BATS_domain_containing"/>
    <property type="match status" value="1"/>
</dbReference>
<evidence type="ECO:0000256" key="8">
    <source>
        <dbReference type="ARBA" id="ARBA00022723"/>
    </source>
</evidence>
<feature type="binding site" evidence="13 14">
    <location>
        <position position="202"/>
    </location>
    <ligand>
        <name>[2Fe-2S] cluster</name>
        <dbReference type="ChEBI" id="CHEBI:190135"/>
    </ligand>
</feature>
<feature type="binding site" evidence="13 14">
    <location>
        <position position="74"/>
    </location>
    <ligand>
        <name>[4Fe-4S] cluster</name>
        <dbReference type="ChEBI" id="CHEBI:49883"/>
        <note>4Fe-4S-S-AdoMet</note>
    </ligand>
</feature>
<keyword evidence="18" id="KW-1185">Reference proteome</keyword>
<dbReference type="NCBIfam" id="TIGR00433">
    <property type="entry name" value="bioB"/>
    <property type="match status" value="1"/>
</dbReference>
<dbReference type="Pfam" id="PF06968">
    <property type="entry name" value="BATS"/>
    <property type="match status" value="1"/>
</dbReference>
<dbReference type="PANTHER" id="PTHR22976:SF2">
    <property type="entry name" value="BIOTIN SYNTHASE, MITOCHONDRIAL"/>
    <property type="match status" value="1"/>
</dbReference>
<evidence type="ECO:0000256" key="11">
    <source>
        <dbReference type="ARBA" id="ARBA00023014"/>
    </source>
</evidence>
<dbReference type="GO" id="GO:0005506">
    <property type="term" value="F:iron ion binding"/>
    <property type="evidence" value="ECO:0007669"/>
    <property type="project" value="UniProtKB-UniRule"/>
</dbReference>
<evidence type="ECO:0000256" key="14">
    <source>
        <dbReference type="PIRSR" id="PIRSR001619-1"/>
    </source>
</evidence>
<evidence type="ECO:0000313" key="18">
    <source>
        <dbReference type="Proteomes" id="UP000009282"/>
    </source>
</evidence>
<evidence type="ECO:0000256" key="10">
    <source>
        <dbReference type="ARBA" id="ARBA00023004"/>
    </source>
</evidence>
<dbReference type="InterPro" id="IPR007197">
    <property type="entry name" value="rSAM"/>
</dbReference>
<feature type="binding site" evidence="13 14">
    <location>
        <position position="142"/>
    </location>
    <ligand>
        <name>[2Fe-2S] cluster</name>
        <dbReference type="ChEBI" id="CHEBI:190135"/>
    </ligand>
</feature>
<dbReference type="OrthoDB" id="9786826at2"/>
<evidence type="ECO:0000256" key="7">
    <source>
        <dbReference type="ARBA" id="ARBA00022714"/>
    </source>
</evidence>
<dbReference type="Pfam" id="PF04055">
    <property type="entry name" value="Radical_SAM"/>
    <property type="match status" value="1"/>
</dbReference>
<comment type="catalytic activity">
    <reaction evidence="12 13">
        <text>(4R,5S)-dethiobiotin + (sulfur carrier)-SH + 2 reduced [2Fe-2S]-[ferredoxin] + 2 S-adenosyl-L-methionine = (sulfur carrier)-H + biotin + 2 5'-deoxyadenosine + 2 L-methionine + 2 oxidized [2Fe-2S]-[ferredoxin]</text>
        <dbReference type="Rhea" id="RHEA:22060"/>
        <dbReference type="Rhea" id="RHEA-COMP:10000"/>
        <dbReference type="Rhea" id="RHEA-COMP:10001"/>
        <dbReference type="Rhea" id="RHEA-COMP:14737"/>
        <dbReference type="Rhea" id="RHEA-COMP:14739"/>
        <dbReference type="ChEBI" id="CHEBI:17319"/>
        <dbReference type="ChEBI" id="CHEBI:29917"/>
        <dbReference type="ChEBI" id="CHEBI:33737"/>
        <dbReference type="ChEBI" id="CHEBI:33738"/>
        <dbReference type="ChEBI" id="CHEBI:57586"/>
        <dbReference type="ChEBI" id="CHEBI:57844"/>
        <dbReference type="ChEBI" id="CHEBI:59789"/>
        <dbReference type="ChEBI" id="CHEBI:64428"/>
        <dbReference type="ChEBI" id="CHEBI:149473"/>
        <dbReference type="EC" id="2.8.1.6"/>
    </reaction>
</comment>
<dbReference type="SUPFAM" id="SSF102114">
    <property type="entry name" value="Radical SAM enzymes"/>
    <property type="match status" value="1"/>
</dbReference>
<comment type="cofactor">
    <cofactor evidence="13">
        <name>[2Fe-2S] cluster</name>
        <dbReference type="ChEBI" id="CHEBI:190135"/>
    </cofactor>
    <text evidence="13">Binds 1 [2Fe-2S] cluster. The cluster is coordinated with 3 cysteines and 1 arginine.</text>
</comment>
<evidence type="ECO:0000313" key="17">
    <source>
        <dbReference type="EMBL" id="AEP29475.1"/>
    </source>
</evidence>
<dbReference type="HOGENOM" id="CLU_033172_1_2_6"/>
<evidence type="ECO:0000256" key="5">
    <source>
        <dbReference type="ARBA" id="ARBA00022679"/>
    </source>
</evidence>
<feature type="binding site" evidence="13 14">
    <location>
        <position position="274"/>
    </location>
    <ligand>
        <name>[2Fe-2S] cluster</name>
        <dbReference type="ChEBI" id="CHEBI:190135"/>
    </ligand>
</feature>
<evidence type="ECO:0000256" key="3">
    <source>
        <dbReference type="ARBA" id="ARBA00012236"/>
    </source>
</evidence>
<protein>
    <recommendedName>
        <fullName evidence="3 13">Biotin synthase</fullName>
        <ecNumber evidence="3 13">2.8.1.6</ecNumber>
    </recommendedName>
</protein>
<dbReference type="SFLD" id="SFLDF00272">
    <property type="entry name" value="biotin_synthase"/>
    <property type="match status" value="1"/>
</dbReference>
<dbReference type="FunFam" id="3.20.20.70:FF:000011">
    <property type="entry name" value="Biotin synthase"/>
    <property type="match status" value="1"/>
</dbReference>
<dbReference type="SFLD" id="SFLDG01278">
    <property type="entry name" value="biotin_synthase_like"/>
    <property type="match status" value="1"/>
</dbReference>
<dbReference type="SMART" id="SM00876">
    <property type="entry name" value="BATS"/>
    <property type="match status" value="1"/>
</dbReference>
<dbReference type="InterPro" id="IPR002684">
    <property type="entry name" value="Biotin_synth/BioAB"/>
</dbReference>
<dbReference type="eggNOG" id="COG0502">
    <property type="taxonomic scope" value="Bacteria"/>
</dbReference>
<feature type="binding site" evidence="13 14">
    <location>
        <position position="71"/>
    </location>
    <ligand>
        <name>[4Fe-4S] cluster</name>
        <dbReference type="ChEBI" id="CHEBI:49883"/>
        <note>4Fe-4S-S-AdoMet</note>
    </ligand>
</feature>
<reference evidence="17 18" key="1">
    <citation type="journal article" date="2011" name="J. Bacteriol.">
        <title>Complete genome sequence of seawater bacterium Glaciecola nitratireducens FR1064T.</title>
        <authorList>
            <person name="Bian F."/>
            <person name="Qin Q.L."/>
            <person name="Xie B.B."/>
            <person name="Shu Y.L."/>
            <person name="Zhang X.Y."/>
            <person name="Yu Y."/>
            <person name="Chen B."/>
            <person name="Chen X.L."/>
            <person name="Zhou B.C."/>
            <person name="Zhang Y.Z."/>
        </authorList>
    </citation>
    <scope>NUCLEOTIDE SEQUENCE [LARGE SCALE GENOMIC DNA]</scope>
    <source>
        <strain evidence="18">JCM 12485 / KCTC 12276 / FR1064</strain>
    </source>
</reference>
<feature type="binding site" evidence="13 14">
    <location>
        <position position="67"/>
    </location>
    <ligand>
        <name>[4Fe-4S] cluster</name>
        <dbReference type="ChEBI" id="CHEBI:49883"/>
        <note>4Fe-4S-S-AdoMet</note>
    </ligand>
</feature>
<sequence>MNTSVTSASALANEFEPRHDWTIPEVNALYALPFNDLMFKAQMVHRAHFDPNYVQVSTLLSIKTGACPEDCKYCPQSARYDTGLEKERLMEINKVIERAKEAKQAGSTRFCMGAAWRNPRERDMPYVTDMVREVKKLGLETCMTLGMLTRDQALALKQAGLDYYNHNLDTSPEFYGDIITTRTYQDRLDTLDNVRKAGMHVCAGGIVGMGETGDDRSSLLVQLANLEQHPESVPINMLVKVEGTPLDSVKDLEPFEFIRTIAVARIMMPQSFVRLSAGRESMNEQMQAMCFMAGANSIFYGCKLLTTSNPETHEDVMLFQKLGINSKQTKDYSDEAFEAALTEEIAQKQTESLYVDATAKARQASADSSKANEKTKTQAEQSIN</sequence>
<evidence type="ECO:0000256" key="1">
    <source>
        <dbReference type="ARBA" id="ARBA00004942"/>
    </source>
</evidence>
<dbReference type="InterPro" id="IPR024177">
    <property type="entry name" value="Biotin_synthase"/>
</dbReference>
<evidence type="ECO:0000256" key="9">
    <source>
        <dbReference type="ARBA" id="ARBA00022756"/>
    </source>
</evidence>
<keyword evidence="8 13" id="KW-0479">Metal-binding</keyword>
<dbReference type="SMART" id="SM00729">
    <property type="entry name" value="Elp3"/>
    <property type="match status" value="1"/>
</dbReference>
<accession>G4QGF0</accession>
<comment type="pathway">
    <text evidence="1 13">Cofactor biosynthesis; biotin biosynthesis; biotin from 7,8-diaminononanoate: step 2/2.</text>
</comment>
<dbReference type="InterPro" id="IPR013785">
    <property type="entry name" value="Aldolase_TIM"/>
</dbReference>
<keyword evidence="9 13" id="KW-0093">Biotin biosynthesis</keyword>
<evidence type="ECO:0000256" key="13">
    <source>
        <dbReference type="HAMAP-Rule" id="MF_01694"/>
    </source>
</evidence>
<dbReference type="InterPro" id="IPR010722">
    <property type="entry name" value="BATS_dom"/>
</dbReference>
<keyword evidence="5 13" id="KW-0808">Transferase</keyword>
<proteinExistence type="inferred from homology"/>
<keyword evidence="11 13" id="KW-0411">Iron-sulfur</keyword>
<dbReference type="GO" id="GO:0051537">
    <property type="term" value="F:2 iron, 2 sulfur cluster binding"/>
    <property type="evidence" value="ECO:0007669"/>
    <property type="project" value="UniProtKB-KW"/>
</dbReference>
<dbReference type="UniPathway" id="UPA00078">
    <property type="reaction ID" value="UER00162"/>
</dbReference>
<dbReference type="SFLD" id="SFLDS00029">
    <property type="entry name" value="Radical_SAM"/>
    <property type="match status" value="1"/>
</dbReference>
<dbReference type="InterPro" id="IPR006638">
    <property type="entry name" value="Elp3/MiaA/NifB-like_rSAM"/>
</dbReference>
<dbReference type="CDD" id="cd01335">
    <property type="entry name" value="Radical_SAM"/>
    <property type="match status" value="1"/>
</dbReference>
<feature type="binding site" evidence="13 14">
    <location>
        <position position="111"/>
    </location>
    <ligand>
        <name>[2Fe-2S] cluster</name>
        <dbReference type="ChEBI" id="CHEBI:190135"/>
    </ligand>
</feature>
<comment type="cofactor">
    <cofactor evidence="13 14">
        <name>[4Fe-4S] cluster</name>
        <dbReference type="ChEBI" id="CHEBI:49883"/>
    </cofactor>
    <text evidence="13 14">Binds 1 [4Fe-4S] cluster. The cluster is coordinated with 3 cysteines and an exchangeable S-adenosyl-L-methionine.</text>
</comment>
<evidence type="ECO:0000256" key="2">
    <source>
        <dbReference type="ARBA" id="ARBA00010765"/>
    </source>
</evidence>
<evidence type="ECO:0000259" key="16">
    <source>
        <dbReference type="PROSITE" id="PS51918"/>
    </source>
</evidence>
<dbReference type="GO" id="GO:0051539">
    <property type="term" value="F:4 iron, 4 sulfur cluster binding"/>
    <property type="evidence" value="ECO:0007669"/>
    <property type="project" value="UniProtKB-KW"/>
</dbReference>
<dbReference type="InterPro" id="IPR058240">
    <property type="entry name" value="rSAM_sf"/>
</dbReference>
<evidence type="ECO:0000256" key="6">
    <source>
        <dbReference type="ARBA" id="ARBA00022691"/>
    </source>
</evidence>
<dbReference type="PIRSF" id="PIRSF001619">
    <property type="entry name" value="Biotin_synth"/>
    <property type="match status" value="1"/>
</dbReference>
<feature type="domain" description="Radical SAM core" evidence="16">
    <location>
        <begin position="52"/>
        <end position="276"/>
    </location>
</feature>
<keyword evidence="4 13" id="KW-0004">4Fe-4S</keyword>
<dbReference type="RefSeq" id="WP_014108349.1">
    <property type="nucleotide sequence ID" value="NC_016041.1"/>
</dbReference>
<comment type="cofactor">
    <cofactor evidence="14">
        <name>[2Fe-2S] cluster</name>
        <dbReference type="ChEBI" id="CHEBI:190135"/>
    </cofactor>
    <text evidence="14">Binds 1 [2Fe-2S] cluster. The cluster is coordinated with 3 cysteines and 1 arginine.</text>
</comment>
<gene>
    <name evidence="13" type="primary">bioB</name>
    <name evidence="17" type="ordered locus">GNIT_1351</name>
</gene>
<name>G4QGF0_GLANF</name>
<comment type="subunit">
    <text evidence="13">Homodimer.</text>
</comment>
<dbReference type="Gene3D" id="3.20.20.70">
    <property type="entry name" value="Aldolase class I"/>
    <property type="match status" value="1"/>
</dbReference>
<dbReference type="Proteomes" id="UP000009282">
    <property type="component" value="Chromosome"/>
</dbReference>
<dbReference type="AlphaFoldDB" id="G4QGF0"/>
<dbReference type="GO" id="GO:0009102">
    <property type="term" value="P:biotin biosynthetic process"/>
    <property type="evidence" value="ECO:0007669"/>
    <property type="project" value="UniProtKB-UniRule"/>
</dbReference>
<comment type="function">
    <text evidence="13">Catalyzes the conversion of dethiobiotin (DTB) to biotin by the insertion of a sulfur atom into dethiobiotin via a radical-based mechanism.</text>
</comment>
<feature type="region of interest" description="Disordered" evidence="15">
    <location>
        <begin position="362"/>
        <end position="384"/>
    </location>
</feature>
<dbReference type="PROSITE" id="PS51918">
    <property type="entry name" value="RADICAL_SAM"/>
    <property type="match status" value="1"/>
</dbReference>
<keyword evidence="7 13" id="KW-0001">2Fe-2S</keyword>
<dbReference type="EC" id="2.8.1.6" evidence="3 13"/>
<keyword evidence="6 13" id="KW-0949">S-adenosyl-L-methionine</keyword>
<dbReference type="HAMAP" id="MF_01694">
    <property type="entry name" value="BioB"/>
    <property type="match status" value="1"/>
</dbReference>